<dbReference type="Gene3D" id="3.55.40.20">
    <property type="entry name" value="Iron/manganese superoxide dismutase, C-terminal domain"/>
    <property type="match status" value="1"/>
</dbReference>
<evidence type="ECO:0000313" key="7">
    <source>
        <dbReference type="Proteomes" id="UP000316733"/>
    </source>
</evidence>
<feature type="domain" description="Manganese/iron superoxide dismutase C-terminal" evidence="5">
    <location>
        <begin position="87"/>
        <end position="177"/>
    </location>
</feature>
<dbReference type="InterPro" id="IPR050265">
    <property type="entry name" value="Fe/Mn_Superoxide_Dismutase"/>
</dbReference>
<organism evidence="6 7">
    <name type="scientific">Pseudomonas phage vB_PaeM_PA5oct</name>
    <dbReference type="NCBI Taxonomy" id="2163605"/>
    <lineage>
        <taxon>Viruses</taxon>
        <taxon>Duplodnaviria</taxon>
        <taxon>Heunggongvirae</taxon>
        <taxon>Uroviricota</taxon>
        <taxon>Caudoviricetes</taxon>
        <taxon>Arenbergviridae</taxon>
        <taxon>Wroclawvirus</taxon>
        <taxon>Wroclawvirus PA5oct</taxon>
    </lineage>
</organism>
<evidence type="ECO:0000259" key="5">
    <source>
        <dbReference type="Pfam" id="PF02777"/>
    </source>
</evidence>
<dbReference type="Proteomes" id="UP000316733">
    <property type="component" value="Segment"/>
</dbReference>
<reference evidence="7" key="1">
    <citation type="journal article" date="2020" name="bioRxiv">
        <title>Integrative omics analysis of Pseudomonas aeruginosa virus PA5oct highlights the molecular complexity of jumbo phages.</title>
        <authorList>
            <person name="Lood C."/>
            <person name="Danis-Wlodarczyk K."/>
            <person name="Blasdel B.G."/>
            <person name="Jang H.B."/>
            <person name="Vandenheuvel D."/>
            <person name="Briers Y."/>
            <person name="Noben J.-P."/>
            <person name="van Noort V."/>
            <person name="Drulis-Kawa Z."/>
            <person name="Lavigne R."/>
        </authorList>
    </citation>
    <scope>NUCLEOTIDE SEQUENCE [LARGE SCALE GENOMIC DNA]</scope>
</reference>
<dbReference type="GO" id="GO:0004784">
    <property type="term" value="F:superoxide dismutase activity"/>
    <property type="evidence" value="ECO:0007669"/>
    <property type="project" value="UniProtKB-EC"/>
</dbReference>
<evidence type="ECO:0000256" key="1">
    <source>
        <dbReference type="ARBA" id="ARBA00008714"/>
    </source>
</evidence>
<keyword evidence="4" id="KW-0560">Oxidoreductase</keyword>
<dbReference type="InterPro" id="IPR036314">
    <property type="entry name" value="SOD_C_sf"/>
</dbReference>
<accession>A0A4Y1LUS4</accession>
<evidence type="ECO:0000256" key="3">
    <source>
        <dbReference type="ARBA" id="ARBA00022723"/>
    </source>
</evidence>
<evidence type="ECO:0000256" key="2">
    <source>
        <dbReference type="ARBA" id="ARBA00012682"/>
    </source>
</evidence>
<dbReference type="EC" id="1.15.1.1" evidence="2"/>
<evidence type="ECO:0000313" key="6">
    <source>
        <dbReference type="EMBL" id="QCG76142.1"/>
    </source>
</evidence>
<dbReference type="PANTHER" id="PTHR11404:SF6">
    <property type="entry name" value="SUPEROXIDE DISMUTASE [MN], MITOCHONDRIAL"/>
    <property type="match status" value="1"/>
</dbReference>
<keyword evidence="3" id="KW-0479">Metal-binding</keyword>
<evidence type="ECO:0000256" key="4">
    <source>
        <dbReference type="ARBA" id="ARBA00023002"/>
    </source>
</evidence>
<name>A0A4Y1LUS4_9CAUD</name>
<dbReference type="GO" id="GO:0046872">
    <property type="term" value="F:metal ion binding"/>
    <property type="evidence" value="ECO:0007669"/>
    <property type="project" value="UniProtKB-KW"/>
</dbReference>
<keyword evidence="7" id="KW-1185">Reference proteome</keyword>
<dbReference type="InterPro" id="IPR036324">
    <property type="entry name" value="Mn/Fe_SOD_N_sf"/>
</dbReference>
<dbReference type="Pfam" id="PF02777">
    <property type="entry name" value="Sod_Fe_C"/>
    <property type="match status" value="1"/>
</dbReference>
<comment type="similarity">
    <text evidence="1">Belongs to the iron/manganese superoxide dismutase family.</text>
</comment>
<dbReference type="InterPro" id="IPR019832">
    <property type="entry name" value="Mn/Fe_SOD_C"/>
</dbReference>
<sequence>MNDSIKKYISIAEAASSVKKIPIPYSVSSLSPTFSKDLVELHYGTLYSNYISSVNKDPSNKFSFAGAYLHGIYFSQFTDSQKRYSPSGILLKDIKSKFTSFSKFKNEVISACMDVHGSGWIYVSNTLVIKEIPNHEVRDDIFLLIDCWEHAYMLDYKADKKSYYENIWNIFNWEYLEGMYSQ</sequence>
<proteinExistence type="inferred from homology"/>
<dbReference type="SUPFAM" id="SSF54719">
    <property type="entry name" value="Fe,Mn superoxide dismutase (SOD), C-terminal domain"/>
    <property type="match status" value="1"/>
</dbReference>
<dbReference type="SUPFAM" id="SSF46609">
    <property type="entry name" value="Fe,Mn superoxide dismutase (SOD), N-terminal domain"/>
    <property type="match status" value="1"/>
</dbReference>
<protein>
    <recommendedName>
        <fullName evidence="2">superoxide dismutase</fullName>
        <ecNumber evidence="2">1.15.1.1</ecNumber>
    </recommendedName>
</protein>
<dbReference type="PANTHER" id="PTHR11404">
    <property type="entry name" value="SUPEROXIDE DISMUTASE 2"/>
    <property type="match status" value="1"/>
</dbReference>
<dbReference type="EMBL" id="MK797984">
    <property type="protein sequence ID" value="QCG76142.1"/>
    <property type="molecule type" value="Genomic_DNA"/>
</dbReference>
<gene>
    <name evidence="6" type="ORF">EST35_0261</name>
</gene>